<keyword evidence="1" id="KW-0472">Membrane</keyword>
<reference evidence="3" key="1">
    <citation type="journal article" date="2011" name="Nat. Genet.">
        <title>The Arabidopsis lyrata genome sequence and the basis of rapid genome size change.</title>
        <authorList>
            <person name="Hu T.T."/>
            <person name="Pattyn P."/>
            <person name="Bakker E.G."/>
            <person name="Cao J."/>
            <person name="Cheng J.-F."/>
            <person name="Clark R.M."/>
            <person name="Fahlgren N."/>
            <person name="Fawcett J.A."/>
            <person name="Grimwood J."/>
            <person name="Gundlach H."/>
            <person name="Haberer G."/>
            <person name="Hollister J.D."/>
            <person name="Ossowski S."/>
            <person name="Ottilar R.P."/>
            <person name="Salamov A.A."/>
            <person name="Schneeberger K."/>
            <person name="Spannagl M."/>
            <person name="Wang X."/>
            <person name="Yang L."/>
            <person name="Nasrallah M.E."/>
            <person name="Bergelson J."/>
            <person name="Carrington J.C."/>
            <person name="Gaut B.S."/>
            <person name="Schmutz J."/>
            <person name="Mayer K.F.X."/>
            <person name="Van de Peer Y."/>
            <person name="Grigoriev I.V."/>
            <person name="Nordborg M."/>
            <person name="Weigel D."/>
            <person name="Guo Y.-L."/>
        </authorList>
    </citation>
    <scope>NUCLEOTIDE SEQUENCE [LARGE SCALE GENOMIC DNA]</scope>
    <source>
        <strain evidence="3">cv. MN47</strain>
    </source>
</reference>
<proteinExistence type="predicted"/>
<dbReference type="Gramene" id="scaffold_104635.1">
    <property type="protein sequence ID" value="scaffold_104635.1"/>
    <property type="gene ID" value="scaffold_104635.1"/>
</dbReference>
<name>D7KEX2_ARALL</name>
<dbReference type="Proteomes" id="UP000008694">
    <property type="component" value="Unassembled WGS sequence"/>
</dbReference>
<keyword evidence="1" id="KW-0812">Transmembrane</keyword>
<dbReference type="EMBL" id="GL348713">
    <property type="protein sequence ID" value="EFH67769.1"/>
    <property type="molecule type" value="Genomic_DNA"/>
</dbReference>
<keyword evidence="3" id="KW-1185">Reference proteome</keyword>
<accession>D7KEX2</accession>
<evidence type="ECO:0000313" key="3">
    <source>
        <dbReference type="Proteomes" id="UP000008694"/>
    </source>
</evidence>
<feature type="transmembrane region" description="Helical" evidence="1">
    <location>
        <begin position="171"/>
        <end position="197"/>
    </location>
</feature>
<gene>
    <name evidence="2" type="ORF">ARALYDRAFT_891841</name>
</gene>
<keyword evidence="1" id="KW-1133">Transmembrane helix</keyword>
<organism evidence="3">
    <name type="scientific">Arabidopsis lyrata subsp. lyrata</name>
    <name type="common">Lyre-leaved rock-cress</name>
    <dbReference type="NCBI Taxonomy" id="81972"/>
    <lineage>
        <taxon>Eukaryota</taxon>
        <taxon>Viridiplantae</taxon>
        <taxon>Streptophyta</taxon>
        <taxon>Embryophyta</taxon>
        <taxon>Tracheophyta</taxon>
        <taxon>Spermatophyta</taxon>
        <taxon>Magnoliopsida</taxon>
        <taxon>eudicotyledons</taxon>
        <taxon>Gunneridae</taxon>
        <taxon>Pentapetalae</taxon>
        <taxon>rosids</taxon>
        <taxon>malvids</taxon>
        <taxon>Brassicales</taxon>
        <taxon>Brassicaceae</taxon>
        <taxon>Camelineae</taxon>
        <taxon>Arabidopsis</taxon>
    </lineage>
</organism>
<sequence>MASRSGVLTEWPWSPLGGFKYLLVAPLKMASIHSYVTAEEEEKDLARLMIVTAKGKKKIVDKPIEFEQVDRGPWDDQIIFNTLFMFLVNNKLSGCSRIPLWRLDEAILMSHDYTSCWSRLVLILVVPQSSPPALPDLLSLPFSPPLLHRHRAHHNLAAVVHPFAEHIAYSLLFAILIVTASLCGILSIVTFVAYVTYIQARLT</sequence>
<dbReference type="STRING" id="81972.D7KEX2"/>
<protein>
    <submittedName>
        <fullName evidence="2">Uncharacterized protein</fullName>
    </submittedName>
</protein>
<evidence type="ECO:0000256" key="1">
    <source>
        <dbReference type="SAM" id="Phobius"/>
    </source>
</evidence>
<dbReference type="AlphaFoldDB" id="D7KEX2"/>
<dbReference type="eggNOG" id="ENOG502QR3T">
    <property type="taxonomic scope" value="Eukaryota"/>
</dbReference>
<evidence type="ECO:0000313" key="2">
    <source>
        <dbReference type="EMBL" id="EFH67769.1"/>
    </source>
</evidence>
<dbReference type="HOGENOM" id="CLU_075670_0_0_1"/>